<dbReference type="PANTHER" id="PTHR23403">
    <property type="entry name" value="TREHALASE"/>
    <property type="match status" value="1"/>
</dbReference>
<dbReference type="InterPro" id="IPR012341">
    <property type="entry name" value="6hp_glycosidase-like_sf"/>
</dbReference>
<sequence>MTQTHQHLLTYMQTLGLLPPDQLYGLLFHDVQMQPVFTDSKTFADCFPRHSPEEILSHYEIEKCHEGFQLIDFIRTNFDIPVKAGKDFTGNPELATADHLHQMWDVLTFDAQPNSSLLPVPNRYIVPGGRFREFYYWDSYFTLLGLRVSGNTDLIRCIVDNCAFMIDFFGHVPNGNRNYYLSRSQPPCFALMLRLLTDIDGFDVLTKYLPHLQKEYVYWMDGHYRLDEAEPAFRRVVRLPDGTILNRYWDDNSAPRPESYREDVELAHEGAPYGIFPQDLYRHIRAACESGWDFSSRWCADPDKLVTIHTTDILPVDLNCLLYFLEKMLAIAYSRSPMSEATERFQRIAEERRQAICNYFWDEKRGFFMDYDAKAGQPTSTWSLAGLYPLLFGIATDEQARRVHEHICRDFLKTGGLVTTLHQSGQQWDSPNGWAPLQWIAHQGLLRYGYTETAAEIRKRWLALNDKVFKETGKMMEKYNVIDPDVPAGGGEYPNQDGFGWTNGVYLCLQTNDQLVEGADVVFEENTR</sequence>
<dbReference type="PROSITE" id="PS00927">
    <property type="entry name" value="TREHALASE_1"/>
    <property type="match status" value="1"/>
</dbReference>
<accession>A0ABP8KK87</accession>
<dbReference type="RefSeq" id="WP_345268354.1">
    <property type="nucleotide sequence ID" value="NZ_BAABHB010000005.1"/>
</dbReference>
<protein>
    <submittedName>
        <fullName evidence="3">Alpha,alpha-trehalase TreF</fullName>
    </submittedName>
</protein>
<dbReference type="PRINTS" id="PR00744">
    <property type="entry name" value="GLHYDRLASE37"/>
</dbReference>
<keyword evidence="2" id="KW-0326">Glycosidase</keyword>
<dbReference type="InterPro" id="IPR001661">
    <property type="entry name" value="Glyco_hydro_37"/>
</dbReference>
<dbReference type="Gene3D" id="1.50.10.10">
    <property type="match status" value="1"/>
</dbReference>
<dbReference type="PANTHER" id="PTHR23403:SF1">
    <property type="entry name" value="TREHALASE"/>
    <property type="match status" value="1"/>
</dbReference>
<name>A0ABP8KK87_9BACT</name>
<comment type="caution">
    <text evidence="3">The sequence shown here is derived from an EMBL/GenBank/DDBJ whole genome shotgun (WGS) entry which is preliminary data.</text>
</comment>
<dbReference type="Proteomes" id="UP001500936">
    <property type="component" value="Unassembled WGS sequence"/>
</dbReference>
<dbReference type="InterPro" id="IPR008928">
    <property type="entry name" value="6-hairpin_glycosidase_sf"/>
</dbReference>
<reference evidence="4" key="1">
    <citation type="journal article" date="2019" name="Int. J. Syst. Evol. Microbiol.">
        <title>The Global Catalogue of Microorganisms (GCM) 10K type strain sequencing project: providing services to taxonomists for standard genome sequencing and annotation.</title>
        <authorList>
            <consortium name="The Broad Institute Genomics Platform"/>
            <consortium name="The Broad Institute Genome Sequencing Center for Infectious Disease"/>
            <person name="Wu L."/>
            <person name="Ma J."/>
        </authorList>
    </citation>
    <scope>NUCLEOTIDE SEQUENCE [LARGE SCALE GENOMIC DNA]</scope>
    <source>
        <strain evidence="4">JCM 17925</strain>
    </source>
</reference>
<dbReference type="SUPFAM" id="SSF48208">
    <property type="entry name" value="Six-hairpin glycosidases"/>
    <property type="match status" value="1"/>
</dbReference>
<evidence type="ECO:0000313" key="3">
    <source>
        <dbReference type="EMBL" id="GAA4407944.1"/>
    </source>
</evidence>
<keyword evidence="4" id="KW-1185">Reference proteome</keyword>
<evidence type="ECO:0000256" key="1">
    <source>
        <dbReference type="ARBA" id="ARBA00022801"/>
    </source>
</evidence>
<evidence type="ECO:0000256" key="2">
    <source>
        <dbReference type="ARBA" id="ARBA00023295"/>
    </source>
</evidence>
<dbReference type="PROSITE" id="PS00928">
    <property type="entry name" value="TREHALASE_2"/>
    <property type="match status" value="1"/>
</dbReference>
<dbReference type="Pfam" id="PF01204">
    <property type="entry name" value="Trehalase"/>
    <property type="match status" value="1"/>
</dbReference>
<keyword evidence="1" id="KW-0378">Hydrolase</keyword>
<dbReference type="InterPro" id="IPR018232">
    <property type="entry name" value="Glyco_hydro_37_CS"/>
</dbReference>
<proteinExistence type="predicted"/>
<dbReference type="EMBL" id="BAABHB010000005">
    <property type="protein sequence ID" value="GAA4407944.1"/>
    <property type="molecule type" value="Genomic_DNA"/>
</dbReference>
<dbReference type="NCBIfam" id="NF009773">
    <property type="entry name" value="PRK13270.1"/>
    <property type="match status" value="1"/>
</dbReference>
<evidence type="ECO:0000313" key="4">
    <source>
        <dbReference type="Proteomes" id="UP001500936"/>
    </source>
</evidence>
<organism evidence="3 4">
    <name type="scientific">Nibrella viscosa</name>
    <dbReference type="NCBI Taxonomy" id="1084524"/>
    <lineage>
        <taxon>Bacteria</taxon>
        <taxon>Pseudomonadati</taxon>
        <taxon>Bacteroidota</taxon>
        <taxon>Cytophagia</taxon>
        <taxon>Cytophagales</taxon>
        <taxon>Spirosomataceae</taxon>
        <taxon>Nibrella</taxon>
    </lineage>
</organism>
<gene>
    <name evidence="3" type="primary">treF_1</name>
    <name evidence="3" type="ORF">GCM10023187_29170</name>
</gene>